<protein>
    <submittedName>
        <fullName evidence="1">Uncharacterized protein</fullName>
    </submittedName>
</protein>
<reference evidence="2" key="1">
    <citation type="journal article" date="2019" name="Int. J. Syst. Evol. Microbiol.">
        <title>The Global Catalogue of Microorganisms (GCM) 10K type strain sequencing project: providing services to taxonomists for standard genome sequencing and annotation.</title>
        <authorList>
            <consortium name="The Broad Institute Genomics Platform"/>
            <consortium name="The Broad Institute Genome Sequencing Center for Infectious Disease"/>
            <person name="Wu L."/>
            <person name="Ma J."/>
        </authorList>
    </citation>
    <scope>NUCLEOTIDE SEQUENCE [LARGE SCALE GENOMIC DNA]</scope>
    <source>
        <strain evidence="2">JCM 9371</strain>
    </source>
</reference>
<comment type="caution">
    <text evidence="1">The sequence shown here is derived from an EMBL/GenBank/DDBJ whole genome shotgun (WGS) entry which is preliminary data.</text>
</comment>
<keyword evidence="2" id="KW-1185">Reference proteome</keyword>
<organism evidence="1 2">
    <name type="scientific">Actinomadura fibrosa</name>
    <dbReference type="NCBI Taxonomy" id="111802"/>
    <lineage>
        <taxon>Bacteria</taxon>
        <taxon>Bacillati</taxon>
        <taxon>Actinomycetota</taxon>
        <taxon>Actinomycetes</taxon>
        <taxon>Streptosporangiales</taxon>
        <taxon>Thermomonosporaceae</taxon>
        <taxon>Actinomadura</taxon>
    </lineage>
</organism>
<dbReference type="EMBL" id="JBHTGP010000013">
    <property type="protein sequence ID" value="MFD0687982.1"/>
    <property type="molecule type" value="Genomic_DNA"/>
</dbReference>
<name>A0ABW2XSU2_9ACTN</name>
<evidence type="ECO:0000313" key="2">
    <source>
        <dbReference type="Proteomes" id="UP001597063"/>
    </source>
</evidence>
<evidence type="ECO:0000313" key="1">
    <source>
        <dbReference type="EMBL" id="MFD0687982.1"/>
    </source>
</evidence>
<proteinExistence type="predicted"/>
<gene>
    <name evidence="1" type="ORF">ACFQZM_26050</name>
</gene>
<dbReference type="Proteomes" id="UP001597063">
    <property type="component" value="Unassembled WGS sequence"/>
</dbReference>
<dbReference type="RefSeq" id="WP_131756331.1">
    <property type="nucleotide sequence ID" value="NZ_CAACUY010000015.1"/>
</dbReference>
<accession>A0ABW2XSU2</accession>
<sequence length="80" mass="8939">MRSLRQCCGPVEAWTKWRSRRVQRLGTGTRRLEEVFTALGCATPDPAGAASEVRRNALEAVVTGEEKHLASVEVLTRTWE</sequence>